<dbReference type="PANTHER" id="PTHR43130:SF15">
    <property type="entry name" value="THIJ_PFPI FAMILY PROTEIN (AFU_ORTHOLOGUE AFUA_5G14240)"/>
    <property type="match status" value="1"/>
</dbReference>
<evidence type="ECO:0000313" key="4">
    <source>
        <dbReference type="Proteomes" id="UP000799302"/>
    </source>
</evidence>
<accession>A0A6A6UGM0</accession>
<keyword evidence="3" id="KW-0315">Glutamine amidotransferase</keyword>
<evidence type="ECO:0000313" key="3">
    <source>
        <dbReference type="EMBL" id="KAF2671419.1"/>
    </source>
</evidence>
<evidence type="ECO:0000256" key="1">
    <source>
        <dbReference type="SAM" id="SignalP"/>
    </source>
</evidence>
<dbReference type="EMBL" id="MU004233">
    <property type="protein sequence ID" value="KAF2671419.1"/>
    <property type="molecule type" value="Genomic_DNA"/>
</dbReference>
<keyword evidence="1" id="KW-0732">Signal</keyword>
<dbReference type="PANTHER" id="PTHR43130">
    <property type="entry name" value="ARAC-FAMILY TRANSCRIPTIONAL REGULATOR"/>
    <property type="match status" value="1"/>
</dbReference>
<name>A0A6A6UGM0_9PEZI</name>
<dbReference type="InterPro" id="IPR002818">
    <property type="entry name" value="DJ-1/PfpI"/>
</dbReference>
<reference evidence="3" key="1">
    <citation type="journal article" date="2020" name="Stud. Mycol.">
        <title>101 Dothideomycetes genomes: a test case for predicting lifestyles and emergence of pathogens.</title>
        <authorList>
            <person name="Haridas S."/>
            <person name="Albert R."/>
            <person name="Binder M."/>
            <person name="Bloem J."/>
            <person name="Labutti K."/>
            <person name="Salamov A."/>
            <person name="Andreopoulos B."/>
            <person name="Baker S."/>
            <person name="Barry K."/>
            <person name="Bills G."/>
            <person name="Bluhm B."/>
            <person name="Cannon C."/>
            <person name="Castanera R."/>
            <person name="Culley D."/>
            <person name="Daum C."/>
            <person name="Ezra D."/>
            <person name="Gonzalez J."/>
            <person name="Henrissat B."/>
            <person name="Kuo A."/>
            <person name="Liang C."/>
            <person name="Lipzen A."/>
            <person name="Lutzoni F."/>
            <person name="Magnuson J."/>
            <person name="Mondo S."/>
            <person name="Nolan M."/>
            <person name="Ohm R."/>
            <person name="Pangilinan J."/>
            <person name="Park H.-J."/>
            <person name="Ramirez L."/>
            <person name="Alfaro M."/>
            <person name="Sun H."/>
            <person name="Tritt A."/>
            <person name="Yoshinaga Y."/>
            <person name="Zwiers L.-H."/>
            <person name="Turgeon B."/>
            <person name="Goodwin S."/>
            <person name="Spatafora J."/>
            <person name="Crous P."/>
            <person name="Grigoriev I."/>
        </authorList>
    </citation>
    <scope>NUCLEOTIDE SEQUENCE</scope>
    <source>
        <strain evidence="3">CBS 115976</strain>
    </source>
</reference>
<protein>
    <submittedName>
        <fullName evidence="3">Class I glutamine amidotransferase-like protein</fullName>
    </submittedName>
</protein>
<dbReference type="InterPro" id="IPR029062">
    <property type="entry name" value="Class_I_gatase-like"/>
</dbReference>
<dbReference type="AlphaFoldDB" id="A0A6A6UGM0"/>
<dbReference type="GO" id="GO:0016740">
    <property type="term" value="F:transferase activity"/>
    <property type="evidence" value="ECO:0007669"/>
    <property type="project" value="UniProtKB-KW"/>
</dbReference>
<dbReference type="OrthoDB" id="543156at2759"/>
<feature type="chain" id="PRO_5025340094" evidence="1">
    <location>
        <begin position="20"/>
        <end position="250"/>
    </location>
</feature>
<organism evidence="3 4">
    <name type="scientific">Microthyrium microscopicum</name>
    <dbReference type="NCBI Taxonomy" id="703497"/>
    <lineage>
        <taxon>Eukaryota</taxon>
        <taxon>Fungi</taxon>
        <taxon>Dikarya</taxon>
        <taxon>Ascomycota</taxon>
        <taxon>Pezizomycotina</taxon>
        <taxon>Dothideomycetes</taxon>
        <taxon>Dothideomycetes incertae sedis</taxon>
        <taxon>Microthyriales</taxon>
        <taxon>Microthyriaceae</taxon>
        <taxon>Microthyrium</taxon>
    </lineage>
</organism>
<gene>
    <name evidence="3" type="ORF">BT63DRAFT_477902</name>
</gene>
<proteinExistence type="predicted"/>
<dbReference type="InterPro" id="IPR052158">
    <property type="entry name" value="INH-QAR"/>
</dbReference>
<evidence type="ECO:0000259" key="2">
    <source>
        <dbReference type="Pfam" id="PF01965"/>
    </source>
</evidence>
<dbReference type="Pfam" id="PF01965">
    <property type="entry name" value="DJ-1_PfpI"/>
    <property type="match status" value="1"/>
</dbReference>
<dbReference type="CDD" id="cd03139">
    <property type="entry name" value="GATase1_PfpI_2"/>
    <property type="match status" value="1"/>
</dbReference>
<dbReference type="Gene3D" id="3.40.50.880">
    <property type="match status" value="1"/>
</dbReference>
<sequence length="250" mass="27420">MLTYSLLLIGVVFSGIAISSQNITSPPSKYGIVVFPGFQALDVFGPLDVLNMLSLEVDIDLVVLAATKDPVSTRTPRARPGTSFAESLAITHTFEDAPKDLEVLLIPGGYGTRVLNQTAPVREYIKKVFPNLRYVITVCTGAGLFARTGLLDGRRATGNKKYWDWVVSQGPKVQWVPKARWVEDETAGQIPIWTSSGVSAGLDVTFAFVKKHYGEDIASGIANTLEYERHLDSTWDPFSAVWNATWNPKS</sequence>
<keyword evidence="3" id="KW-0808">Transferase</keyword>
<dbReference type="Proteomes" id="UP000799302">
    <property type="component" value="Unassembled WGS sequence"/>
</dbReference>
<feature type="signal peptide" evidence="1">
    <location>
        <begin position="1"/>
        <end position="19"/>
    </location>
</feature>
<dbReference type="SUPFAM" id="SSF52317">
    <property type="entry name" value="Class I glutamine amidotransferase-like"/>
    <property type="match status" value="1"/>
</dbReference>
<feature type="domain" description="DJ-1/PfpI" evidence="2">
    <location>
        <begin position="32"/>
        <end position="210"/>
    </location>
</feature>
<keyword evidence="4" id="KW-1185">Reference proteome</keyword>